<evidence type="ECO:0000313" key="6">
    <source>
        <dbReference type="Proteomes" id="UP000655588"/>
    </source>
</evidence>
<evidence type="ECO:0000256" key="1">
    <source>
        <dbReference type="ARBA" id="ARBA00022741"/>
    </source>
</evidence>
<dbReference type="SUPFAM" id="SSF52540">
    <property type="entry name" value="P-loop containing nucleoside triphosphate hydrolases"/>
    <property type="match status" value="1"/>
</dbReference>
<dbReference type="AlphaFoldDB" id="A0A833SC35"/>
<evidence type="ECO:0000313" key="5">
    <source>
        <dbReference type="EMBL" id="KAF3429260.1"/>
    </source>
</evidence>
<comment type="caution">
    <text evidence="5">The sequence shown here is derived from an EMBL/GenBank/DDBJ whole genome shotgun (WGS) entry which is preliminary data.</text>
</comment>
<keyword evidence="2" id="KW-0067">ATP-binding</keyword>
<sequence length="217" mass="23197">YLEIYNERVRDLLKPSSSTSGLRVREHPRLGPYVQGLTHHAVCSLGSLMSYVEEGTKARKTASTLQNRSSSRSHALLTIAVAEESHGVTATPARRNEISPRGGSKLRLVDLAGSESAATCSGVHRLKRRRGTCVLQEGANINKSLVALGNVISALAERGTAGSGPGRRFIPYRDSSLTWLLKDALGGNATTIMLATIPGAQTRSPEMTDSDATTMID</sequence>
<dbReference type="Pfam" id="PF00225">
    <property type="entry name" value="Kinesin"/>
    <property type="match status" value="1"/>
</dbReference>
<comment type="similarity">
    <text evidence="3">Belongs to the TRAFAC class myosin-kinesin ATPase superfamily. Kinesin family.</text>
</comment>
<dbReference type="GO" id="GO:0008017">
    <property type="term" value="F:microtubule binding"/>
    <property type="evidence" value="ECO:0007669"/>
    <property type="project" value="InterPro"/>
</dbReference>
<dbReference type="PANTHER" id="PTHR47117">
    <property type="entry name" value="STAR-RELATED LIPID TRANSFER PROTEIN 9"/>
    <property type="match status" value="1"/>
</dbReference>
<dbReference type="GO" id="GO:0005524">
    <property type="term" value="F:ATP binding"/>
    <property type="evidence" value="ECO:0007669"/>
    <property type="project" value="UniProtKB-KW"/>
</dbReference>
<dbReference type="GO" id="GO:0003777">
    <property type="term" value="F:microtubule motor activity"/>
    <property type="evidence" value="ECO:0007669"/>
    <property type="project" value="InterPro"/>
</dbReference>
<dbReference type="PROSITE" id="PS00411">
    <property type="entry name" value="KINESIN_MOTOR_1"/>
    <property type="match status" value="1"/>
</dbReference>
<keyword evidence="6" id="KW-1185">Reference proteome</keyword>
<dbReference type="Proteomes" id="UP000655588">
    <property type="component" value="Unassembled WGS sequence"/>
</dbReference>
<dbReference type="GO" id="GO:0007018">
    <property type="term" value="P:microtubule-based movement"/>
    <property type="evidence" value="ECO:0007669"/>
    <property type="project" value="InterPro"/>
</dbReference>
<gene>
    <name evidence="5" type="ORF">E2986_11915</name>
</gene>
<dbReference type="InterPro" id="IPR019821">
    <property type="entry name" value="Kinesin_motor_CS"/>
</dbReference>
<evidence type="ECO:0000256" key="3">
    <source>
        <dbReference type="PROSITE-ProRule" id="PRU00283"/>
    </source>
</evidence>
<dbReference type="PROSITE" id="PS50067">
    <property type="entry name" value="KINESIN_MOTOR_2"/>
    <property type="match status" value="1"/>
</dbReference>
<dbReference type="InterPro" id="IPR001752">
    <property type="entry name" value="Kinesin_motor_dom"/>
</dbReference>
<evidence type="ECO:0000259" key="4">
    <source>
        <dbReference type="PROSITE" id="PS50067"/>
    </source>
</evidence>
<feature type="domain" description="Kinesin motor" evidence="4">
    <location>
        <begin position="1"/>
        <end position="217"/>
    </location>
</feature>
<dbReference type="PRINTS" id="PR00380">
    <property type="entry name" value="KINESINHEAVY"/>
</dbReference>
<dbReference type="InterPro" id="IPR036961">
    <property type="entry name" value="Kinesin_motor_dom_sf"/>
</dbReference>
<name>A0A833SC35_9HYME</name>
<accession>A0A833SC35</accession>
<dbReference type="EMBL" id="WNWW01000168">
    <property type="protein sequence ID" value="KAF3429260.1"/>
    <property type="molecule type" value="Genomic_DNA"/>
</dbReference>
<proteinExistence type="inferred from homology"/>
<organism evidence="5 6">
    <name type="scientific">Frieseomelitta varia</name>
    <dbReference type="NCBI Taxonomy" id="561572"/>
    <lineage>
        <taxon>Eukaryota</taxon>
        <taxon>Metazoa</taxon>
        <taxon>Ecdysozoa</taxon>
        <taxon>Arthropoda</taxon>
        <taxon>Hexapoda</taxon>
        <taxon>Insecta</taxon>
        <taxon>Pterygota</taxon>
        <taxon>Neoptera</taxon>
        <taxon>Endopterygota</taxon>
        <taxon>Hymenoptera</taxon>
        <taxon>Apocrita</taxon>
        <taxon>Aculeata</taxon>
        <taxon>Apoidea</taxon>
        <taxon>Anthophila</taxon>
        <taxon>Apidae</taxon>
        <taxon>Frieseomelitta</taxon>
    </lineage>
</organism>
<protein>
    <recommendedName>
        <fullName evidence="4">Kinesin motor domain-containing protein</fullName>
    </recommendedName>
</protein>
<dbReference type="Gene3D" id="3.40.850.10">
    <property type="entry name" value="Kinesin motor domain"/>
    <property type="match status" value="1"/>
</dbReference>
<dbReference type="InterPro" id="IPR027417">
    <property type="entry name" value="P-loop_NTPase"/>
</dbReference>
<dbReference type="SMART" id="SM00129">
    <property type="entry name" value="KISc"/>
    <property type="match status" value="1"/>
</dbReference>
<keyword evidence="1" id="KW-0547">Nucleotide-binding</keyword>
<evidence type="ECO:0000256" key="2">
    <source>
        <dbReference type="ARBA" id="ARBA00022840"/>
    </source>
</evidence>
<feature type="non-terminal residue" evidence="5">
    <location>
        <position position="1"/>
    </location>
</feature>
<reference evidence="5" key="1">
    <citation type="submission" date="2019-11" db="EMBL/GenBank/DDBJ databases">
        <title>The nuclear and mitochondrial genomes of Frieseomelitta varia - a highly eusocial stingless bee (Meliponini) with a permanently sterile worker caste.</title>
        <authorList>
            <person name="Freitas F.C.P."/>
            <person name="Lourenco A.P."/>
            <person name="Nunes F.M.F."/>
            <person name="Paschoal A.R."/>
            <person name="Abreu F.C.P."/>
            <person name="Barbin F.O."/>
            <person name="Bataglia L."/>
            <person name="Cardoso-Junior C.A.M."/>
            <person name="Cervoni M.S."/>
            <person name="Silva S.R."/>
            <person name="Dalarmi F."/>
            <person name="Del Lama M.A."/>
            <person name="Depintor T.S."/>
            <person name="Ferreira K.M."/>
            <person name="Goria P.S."/>
            <person name="Jaskot M.C."/>
            <person name="Lago D.C."/>
            <person name="Luna-Lucena D."/>
            <person name="Moda L.M."/>
            <person name="Nascimento L."/>
            <person name="Pedrino M."/>
            <person name="Rabico F.O."/>
            <person name="Sanches F.C."/>
            <person name="Santos D.E."/>
            <person name="Santos C.G."/>
            <person name="Vieira J."/>
            <person name="Lopes T.F."/>
            <person name="Barchuk A.R."/>
            <person name="Hartfelder K."/>
            <person name="Simoes Z.L.P."/>
            <person name="Bitondi M.M.G."/>
            <person name="Pinheiro D.G."/>
        </authorList>
    </citation>
    <scope>NUCLEOTIDE SEQUENCE</scope>
    <source>
        <strain evidence="5">USP_RPSP 00005682</strain>
        <tissue evidence="5">Whole individual</tissue>
    </source>
</reference>
<comment type="caution">
    <text evidence="3">Lacks conserved residue(s) required for the propagation of feature annotation.</text>
</comment>